<feature type="compositionally biased region" description="Low complexity" evidence="1">
    <location>
        <begin position="52"/>
        <end position="66"/>
    </location>
</feature>
<feature type="region of interest" description="Disordered" evidence="1">
    <location>
        <begin position="100"/>
        <end position="154"/>
    </location>
</feature>
<dbReference type="EMBL" id="ADMH02000807">
    <property type="protein sequence ID" value="ETN64973.1"/>
    <property type="molecule type" value="Genomic_DNA"/>
</dbReference>
<feature type="compositionally biased region" description="Low complexity" evidence="1">
    <location>
        <begin position="124"/>
        <end position="137"/>
    </location>
</feature>
<keyword evidence="2" id="KW-0812">Transmembrane</keyword>
<proteinExistence type="predicted"/>
<gene>
    <name evidence="3" type="ORF">AND_003268</name>
</gene>
<reference evidence="4" key="4">
    <citation type="submission" date="2015-06" db="UniProtKB">
        <authorList>
            <consortium name="EnsemblMetazoa"/>
        </authorList>
    </citation>
    <scope>IDENTIFICATION</scope>
</reference>
<feature type="region of interest" description="Disordered" evidence="1">
    <location>
        <begin position="45"/>
        <end position="88"/>
    </location>
</feature>
<protein>
    <submittedName>
        <fullName evidence="3 4">Uncharacterized protein</fullName>
    </submittedName>
</protein>
<dbReference type="VEuPathDB" id="VectorBase:ADAC003268"/>
<reference evidence="3" key="3">
    <citation type="journal article" date="2013" name="Nucleic Acids Res.">
        <title>The genome of Anopheles darlingi, the main neotropical malaria vector.</title>
        <authorList>
            <person name="Marinotti O."/>
            <person name="Cerqueira G.C."/>
            <person name="de Almeida L.G."/>
            <person name="Ferro M.I."/>
            <person name="Loreto E.L."/>
            <person name="Zaha A."/>
            <person name="Teixeira S.M."/>
            <person name="Wespiser A.R."/>
            <person name="Almeida E Silva A."/>
            <person name="Schlindwein A.D."/>
            <person name="Pacheco A.C."/>
            <person name="Silva A.L."/>
            <person name="Graveley B.R."/>
            <person name="Walenz B.P."/>
            <person name="Lima Bde A."/>
            <person name="Ribeiro C.A."/>
            <person name="Nunes-Silva C.G."/>
            <person name="de Carvalho C.R."/>
            <person name="Soares C.M."/>
            <person name="de Menezes C.B."/>
            <person name="Matiolli C."/>
            <person name="Caffrey D."/>
            <person name="Araujo D.A."/>
            <person name="de Oliveira D.M."/>
            <person name="Golenbock D."/>
            <person name="Grisard E.C."/>
            <person name="Fantinatti-Garboggini F."/>
            <person name="de Carvalho F.M."/>
            <person name="Barcellos F.G."/>
            <person name="Prosdocimi F."/>
            <person name="May G."/>
            <person name="Azevedo Junior G.M."/>
            <person name="Guimaraes G.M."/>
            <person name="Goldman G.H."/>
            <person name="Padilha I.Q."/>
            <person name="Batista Jda S."/>
            <person name="Ferro J.A."/>
            <person name="Ribeiro J.M."/>
            <person name="Fietto J.L."/>
            <person name="Dabbas K.M."/>
            <person name="Cerdeira L."/>
            <person name="Agnez-Lima L.F."/>
            <person name="Brocchi M."/>
            <person name="de Carvalho M.O."/>
            <person name="Teixeira Mde M."/>
            <person name="Diniz Maia Mde M."/>
            <person name="Goldman M.H."/>
            <person name="Cruz Schneider M.P."/>
            <person name="Felipe M.S."/>
            <person name="Hungria M."/>
            <person name="Nicolas M.F."/>
            <person name="Pereira M."/>
            <person name="Montes M.A."/>
            <person name="Cantao M.E."/>
            <person name="Vincentz M."/>
            <person name="Rafael M.S."/>
            <person name="Silverman N."/>
            <person name="Stoco P.H."/>
            <person name="Souza R.C."/>
            <person name="Vicentini R."/>
            <person name="Gazzinelli R.T."/>
            <person name="Neves Rde O."/>
            <person name="Silva R."/>
            <person name="Astolfi-Filho S."/>
            <person name="Maciel T.E."/>
            <person name="Urmenyi T.P."/>
            <person name="Tadei W.P."/>
            <person name="Camargo E.P."/>
            <person name="de Vasconcelos A.T."/>
        </authorList>
    </citation>
    <scope>NUCLEOTIDE SEQUENCE</scope>
</reference>
<evidence type="ECO:0000256" key="1">
    <source>
        <dbReference type="SAM" id="MobiDB-lite"/>
    </source>
</evidence>
<dbReference type="STRING" id="43151.W5JNU1"/>
<reference evidence="3" key="2">
    <citation type="submission" date="2010-05" db="EMBL/GenBank/DDBJ databases">
        <authorList>
            <person name="Almeida L.G."/>
            <person name="Nicolas M.F."/>
            <person name="Souza R.C."/>
            <person name="Vasconcelos A.T.R."/>
        </authorList>
    </citation>
    <scope>NUCLEOTIDE SEQUENCE</scope>
</reference>
<dbReference type="EnsemblMetazoa" id="ADAC003268-RA">
    <property type="protein sequence ID" value="ADAC003268-PA"/>
    <property type="gene ID" value="ADAC003268"/>
</dbReference>
<feature type="transmembrane region" description="Helical" evidence="2">
    <location>
        <begin position="222"/>
        <end position="243"/>
    </location>
</feature>
<evidence type="ECO:0000313" key="4">
    <source>
        <dbReference type="EnsemblMetazoa" id="ADAC003268-PA"/>
    </source>
</evidence>
<evidence type="ECO:0000313" key="5">
    <source>
        <dbReference type="Proteomes" id="UP000000673"/>
    </source>
</evidence>
<reference evidence="3 5" key="1">
    <citation type="journal article" date="2010" name="BMC Genomics">
        <title>Combination of measures distinguishes pre-miRNAs from other stem-loops in the genome of the newly sequenced Anopheles darlingi.</title>
        <authorList>
            <person name="Mendes N.D."/>
            <person name="Freitas A.T."/>
            <person name="Vasconcelos A.T."/>
            <person name="Sagot M.F."/>
        </authorList>
    </citation>
    <scope>NUCLEOTIDE SEQUENCE</scope>
</reference>
<dbReference type="Proteomes" id="UP000000673">
    <property type="component" value="Unassembled WGS sequence"/>
</dbReference>
<dbReference type="HOGENOM" id="CLU_894938_0_0_1"/>
<accession>W5JNU1</accession>
<evidence type="ECO:0000256" key="2">
    <source>
        <dbReference type="SAM" id="Phobius"/>
    </source>
</evidence>
<keyword evidence="2" id="KW-1133">Transmembrane helix</keyword>
<name>W5JNU1_ANODA</name>
<evidence type="ECO:0000313" key="3">
    <source>
        <dbReference type="EMBL" id="ETN64973.1"/>
    </source>
</evidence>
<feature type="compositionally biased region" description="Polar residues" evidence="1">
    <location>
        <begin position="67"/>
        <end position="83"/>
    </location>
</feature>
<keyword evidence="2" id="KW-0472">Membrane</keyword>
<organism evidence="3">
    <name type="scientific">Anopheles darlingi</name>
    <name type="common">Mosquito</name>
    <dbReference type="NCBI Taxonomy" id="43151"/>
    <lineage>
        <taxon>Eukaryota</taxon>
        <taxon>Metazoa</taxon>
        <taxon>Ecdysozoa</taxon>
        <taxon>Arthropoda</taxon>
        <taxon>Hexapoda</taxon>
        <taxon>Insecta</taxon>
        <taxon>Pterygota</taxon>
        <taxon>Neoptera</taxon>
        <taxon>Endopterygota</taxon>
        <taxon>Diptera</taxon>
        <taxon>Nematocera</taxon>
        <taxon>Culicoidea</taxon>
        <taxon>Culicidae</taxon>
        <taxon>Anophelinae</taxon>
        <taxon>Anopheles</taxon>
    </lineage>
</organism>
<sequence length="311" mass="33311">MMIPFEYTCPCVCVCVCVCLAQVVWHLLKVFSVFFCSIPEPRPRKMSSVSVQTQPQQQQQQQQHLQHANSSIMKGGTSHSTSGEADGLQNGKSAVAVAVAASDRNKRSKSPPRSPGTANGDEVAVSAGAATANASAGTGTGTGTGATIRGSGPNGELTLKDIPVSGISFQEIFKPDHEGPPTTQVIIYKPKSGKGQPTAKVIVTKVVLVSFHLSMFACALRVYVYMYVCVCACVCVSMSPIFVKSITAREMIADKHVLLQYSTTRRPVAVPTTPFVTAGTLVVCPIKRKSHSDFRFRTRVMRIQAGATYSH</sequence>
<dbReference type="AlphaFoldDB" id="W5JNU1"/>
<keyword evidence="5" id="KW-1185">Reference proteome</keyword>